<dbReference type="EMBL" id="LAZR01001850">
    <property type="protein sequence ID" value="KKN38133.1"/>
    <property type="molecule type" value="Genomic_DNA"/>
</dbReference>
<evidence type="ECO:0000313" key="3">
    <source>
        <dbReference type="EMBL" id="KKN38133.1"/>
    </source>
</evidence>
<dbReference type="InterPro" id="IPR001173">
    <property type="entry name" value="Glyco_trans_2-like"/>
</dbReference>
<evidence type="ECO:0000259" key="2">
    <source>
        <dbReference type="Pfam" id="PF00535"/>
    </source>
</evidence>
<dbReference type="SUPFAM" id="SSF53448">
    <property type="entry name" value="Nucleotide-diphospho-sugar transferases"/>
    <property type="match status" value="1"/>
</dbReference>
<feature type="region of interest" description="Disordered" evidence="1">
    <location>
        <begin position="324"/>
        <end position="348"/>
    </location>
</feature>
<feature type="domain" description="Glycosyltransferase 2-like" evidence="2">
    <location>
        <begin position="8"/>
        <end position="113"/>
    </location>
</feature>
<evidence type="ECO:0000256" key="1">
    <source>
        <dbReference type="SAM" id="MobiDB-lite"/>
    </source>
</evidence>
<dbReference type="Gene3D" id="3.90.550.10">
    <property type="entry name" value="Spore Coat Polysaccharide Biosynthesis Protein SpsA, Chain A"/>
    <property type="match status" value="1"/>
</dbReference>
<reference evidence="3" key="1">
    <citation type="journal article" date="2015" name="Nature">
        <title>Complex archaea that bridge the gap between prokaryotes and eukaryotes.</title>
        <authorList>
            <person name="Spang A."/>
            <person name="Saw J.H."/>
            <person name="Jorgensen S.L."/>
            <person name="Zaremba-Niedzwiedzka K."/>
            <person name="Martijn J."/>
            <person name="Lind A.E."/>
            <person name="van Eijk R."/>
            <person name="Schleper C."/>
            <person name="Guy L."/>
            <person name="Ettema T.J."/>
        </authorList>
    </citation>
    <scope>NUCLEOTIDE SEQUENCE</scope>
</reference>
<dbReference type="InterPro" id="IPR029044">
    <property type="entry name" value="Nucleotide-diphossugar_trans"/>
</dbReference>
<comment type="caution">
    <text evidence="3">The sequence shown here is derived from an EMBL/GenBank/DDBJ whole genome shotgun (WGS) entry which is preliminary data.</text>
</comment>
<organism evidence="3">
    <name type="scientific">marine sediment metagenome</name>
    <dbReference type="NCBI Taxonomy" id="412755"/>
    <lineage>
        <taxon>unclassified sequences</taxon>
        <taxon>metagenomes</taxon>
        <taxon>ecological metagenomes</taxon>
    </lineage>
</organism>
<dbReference type="PANTHER" id="PTHR43685">
    <property type="entry name" value="GLYCOSYLTRANSFERASE"/>
    <property type="match status" value="1"/>
</dbReference>
<gene>
    <name evidence="3" type="ORF">LCGC14_0756550</name>
</gene>
<dbReference type="AlphaFoldDB" id="A0A0F9T9F3"/>
<feature type="compositionally biased region" description="Basic and acidic residues" evidence="1">
    <location>
        <begin position="327"/>
        <end position="348"/>
    </location>
</feature>
<dbReference type="CDD" id="cd00761">
    <property type="entry name" value="Glyco_tranf_GTA_type"/>
    <property type="match status" value="1"/>
</dbReference>
<sequence length="348" mass="39624">MYLAGDVTILIPVYITEERQLEWFRDCLISAKSQGCDISIIDDASTIPINRIIVDGWQEGMHFSRNPVNEGVSSSRNTAVRRAETPLIFPLDADDTLKRGAIQELVGQYNGTPVYTDLSMFGDKDIAHYQLLDFNCDLLYEKVGLASVNVLHEVKQWKRIGGWKEDILFYEDGEYNARLMLNYCGRRYPKPLVNYRQHDLQRTHIYKPVSAQQVRKMLHLIREYKNMAGGCCGKGRRKSAIGATLANIKKGASNVNVAELPGTQEGRVLVQYVGGQGGGKHYYRGLATKFPYNVKYGQYYYVDPADAKEEYDKINHSLFVIIPQEQEQPKPEKKEVVKVEESKAEELE</sequence>
<name>A0A0F9T9F3_9ZZZZ</name>
<protein>
    <recommendedName>
        <fullName evidence="2">Glycosyltransferase 2-like domain-containing protein</fullName>
    </recommendedName>
</protein>
<dbReference type="InterPro" id="IPR050834">
    <property type="entry name" value="Glycosyltransf_2"/>
</dbReference>
<accession>A0A0F9T9F3</accession>
<dbReference type="Pfam" id="PF00535">
    <property type="entry name" value="Glycos_transf_2"/>
    <property type="match status" value="1"/>
</dbReference>
<proteinExistence type="predicted"/>
<dbReference type="PANTHER" id="PTHR43685:SF2">
    <property type="entry name" value="GLYCOSYLTRANSFERASE 2-LIKE DOMAIN-CONTAINING PROTEIN"/>
    <property type="match status" value="1"/>
</dbReference>